<dbReference type="PANTHER" id="PTHR35101">
    <property type="entry name" value="OS02G0162600 PROTEIN"/>
    <property type="match status" value="1"/>
</dbReference>
<dbReference type="AlphaFoldDB" id="A0A426YFD6"/>
<proteinExistence type="predicted"/>
<dbReference type="Proteomes" id="UP000287651">
    <property type="component" value="Unassembled WGS sequence"/>
</dbReference>
<sequence>MVRGCCGFRFVTEVAPPKLIAVVKNKAPQMLDTIEEEEEKLDSQETLGSATGKQSKQLVTELEEKKMCYHGNMLMQLQVLSGRLFVFTGFSSPFV</sequence>
<evidence type="ECO:0000313" key="2">
    <source>
        <dbReference type="Proteomes" id="UP000287651"/>
    </source>
</evidence>
<comment type="caution">
    <text evidence="1">The sequence shown here is derived from an EMBL/GenBank/DDBJ whole genome shotgun (WGS) entry which is preliminary data.</text>
</comment>
<evidence type="ECO:0000313" key="1">
    <source>
        <dbReference type="EMBL" id="RRT50472.1"/>
    </source>
</evidence>
<protein>
    <submittedName>
        <fullName evidence="1">Uncharacterized protein</fullName>
    </submittedName>
</protein>
<dbReference type="EMBL" id="AMZH03012749">
    <property type="protein sequence ID" value="RRT50472.1"/>
    <property type="molecule type" value="Genomic_DNA"/>
</dbReference>
<reference evidence="1 2" key="1">
    <citation type="journal article" date="2014" name="Agronomy (Basel)">
        <title>A Draft Genome Sequence for Ensete ventricosum, the Drought-Tolerant Tree Against Hunger.</title>
        <authorList>
            <person name="Harrison J."/>
            <person name="Moore K.A."/>
            <person name="Paszkiewicz K."/>
            <person name="Jones T."/>
            <person name="Grant M."/>
            <person name="Ambacheew D."/>
            <person name="Muzemil S."/>
            <person name="Studholme D.J."/>
        </authorList>
    </citation>
    <scope>NUCLEOTIDE SEQUENCE [LARGE SCALE GENOMIC DNA]</scope>
</reference>
<accession>A0A426YFD6</accession>
<organism evidence="1 2">
    <name type="scientific">Ensete ventricosum</name>
    <name type="common">Abyssinian banana</name>
    <name type="synonym">Musa ensete</name>
    <dbReference type="NCBI Taxonomy" id="4639"/>
    <lineage>
        <taxon>Eukaryota</taxon>
        <taxon>Viridiplantae</taxon>
        <taxon>Streptophyta</taxon>
        <taxon>Embryophyta</taxon>
        <taxon>Tracheophyta</taxon>
        <taxon>Spermatophyta</taxon>
        <taxon>Magnoliopsida</taxon>
        <taxon>Liliopsida</taxon>
        <taxon>Zingiberales</taxon>
        <taxon>Musaceae</taxon>
        <taxon>Ensete</taxon>
    </lineage>
</organism>
<name>A0A426YFD6_ENSVE</name>
<dbReference type="PANTHER" id="PTHR35101:SF12">
    <property type="entry name" value="OS02G0162600 PROTEIN"/>
    <property type="match status" value="1"/>
</dbReference>
<gene>
    <name evidence="1" type="ORF">B296_00032436</name>
</gene>